<dbReference type="PANTHER" id="PTHR42747:SF4">
    <property type="entry name" value="BLR1330 PROTEIN"/>
    <property type="match status" value="1"/>
</dbReference>
<proteinExistence type="inferred from homology"/>
<dbReference type="Pfam" id="PF03060">
    <property type="entry name" value="NMO"/>
    <property type="match status" value="1"/>
</dbReference>
<keyword evidence="4 6" id="KW-0560">Oxidoreductase</keyword>
<keyword evidence="2" id="KW-0285">Flavoprotein</keyword>
<dbReference type="EC" id="1.13.12.-" evidence="6"/>
<evidence type="ECO:0000256" key="3">
    <source>
        <dbReference type="ARBA" id="ARBA00022643"/>
    </source>
</evidence>
<organism evidence="6 7">
    <name type="scientific">Variovorax humicola</name>
    <dbReference type="NCBI Taxonomy" id="1769758"/>
    <lineage>
        <taxon>Bacteria</taxon>
        <taxon>Pseudomonadati</taxon>
        <taxon>Pseudomonadota</taxon>
        <taxon>Betaproteobacteria</taxon>
        <taxon>Burkholderiales</taxon>
        <taxon>Comamonadaceae</taxon>
        <taxon>Variovorax</taxon>
    </lineage>
</organism>
<evidence type="ECO:0000256" key="2">
    <source>
        <dbReference type="ARBA" id="ARBA00022630"/>
    </source>
</evidence>
<dbReference type="RefSeq" id="WP_340367771.1">
    <property type="nucleotide sequence ID" value="NZ_JBBKZV010000040.1"/>
</dbReference>
<evidence type="ECO:0000313" key="7">
    <source>
        <dbReference type="Proteomes" id="UP001363010"/>
    </source>
</evidence>
<gene>
    <name evidence="6" type="ORF">WKW80_32800</name>
</gene>
<keyword evidence="7" id="KW-1185">Reference proteome</keyword>
<dbReference type="Proteomes" id="UP001363010">
    <property type="component" value="Unassembled WGS sequence"/>
</dbReference>
<reference evidence="6 7" key="1">
    <citation type="submission" date="2024-03" db="EMBL/GenBank/DDBJ databases">
        <title>Novel species of the genus Variovorax.</title>
        <authorList>
            <person name="Liu Q."/>
            <person name="Xin Y.-H."/>
        </authorList>
    </citation>
    <scope>NUCLEOTIDE SEQUENCE [LARGE SCALE GENOMIC DNA]</scope>
    <source>
        <strain evidence="6 7">KACC 18501</strain>
    </source>
</reference>
<evidence type="ECO:0000256" key="5">
    <source>
        <dbReference type="ARBA" id="ARBA00023033"/>
    </source>
</evidence>
<name>A0ABU8W9L1_9BURK</name>
<accession>A0ABU8W9L1</accession>
<dbReference type="CDD" id="cd04730">
    <property type="entry name" value="NPD_like"/>
    <property type="match status" value="1"/>
</dbReference>
<comment type="caution">
    <text evidence="6">The sequence shown here is derived from an EMBL/GenBank/DDBJ whole genome shotgun (WGS) entry which is preliminary data.</text>
</comment>
<evidence type="ECO:0000256" key="4">
    <source>
        <dbReference type="ARBA" id="ARBA00023002"/>
    </source>
</evidence>
<keyword evidence="5 6" id="KW-0503">Monooxygenase</keyword>
<evidence type="ECO:0000313" key="6">
    <source>
        <dbReference type="EMBL" id="MEJ8826735.1"/>
    </source>
</evidence>
<protein>
    <submittedName>
        <fullName evidence="6">Nitronate monooxygenase family protein</fullName>
        <ecNumber evidence="6">1.13.12.-</ecNumber>
    </submittedName>
</protein>
<keyword evidence="3" id="KW-0288">FMN</keyword>
<dbReference type="Gene3D" id="3.20.20.70">
    <property type="entry name" value="Aldolase class I"/>
    <property type="match status" value="1"/>
</dbReference>
<evidence type="ECO:0000256" key="1">
    <source>
        <dbReference type="ARBA" id="ARBA00009881"/>
    </source>
</evidence>
<dbReference type="SUPFAM" id="SSF51412">
    <property type="entry name" value="Inosine monophosphate dehydrogenase (IMPDH)"/>
    <property type="match status" value="1"/>
</dbReference>
<dbReference type="InterPro" id="IPR013785">
    <property type="entry name" value="Aldolase_TIM"/>
</dbReference>
<dbReference type="InterPro" id="IPR004136">
    <property type="entry name" value="NMO"/>
</dbReference>
<sequence>MSKLPPVLANLPLPIIGSPLFIISNPKLVVAQCKAGVVGAMPALNARPASQLEDWLAEITEELAAYNKANPDNPAAPFAINQIVHKSNDRLEHDMEMVVKYKVPIVITSLGARTDVNDAVHSYGGVTLHDVIDNKFARKAIEKGADGIIAVAAGAGGHAGVKSPFALIHEIRRWFDGPIALSGSIATGDAVLAAQAMGADFAYIGTAFIATEEARASADYKQAIVDGTSDDIVYSNLFTGVHGNYLAPSIVAAGMDPKNLPEGDLKTMNFGGGEGSKAKAWKDIWGSGQGIGAVTEVATAAAFIEKLKGEYFAARKRLAL</sequence>
<dbReference type="PANTHER" id="PTHR42747">
    <property type="entry name" value="NITRONATE MONOOXYGENASE-RELATED"/>
    <property type="match status" value="1"/>
</dbReference>
<comment type="similarity">
    <text evidence="1">Belongs to the nitronate monooxygenase family. NMO class I subfamily.</text>
</comment>
<dbReference type="EMBL" id="JBBKZV010000040">
    <property type="protein sequence ID" value="MEJ8826735.1"/>
    <property type="molecule type" value="Genomic_DNA"/>
</dbReference>
<dbReference type="GO" id="GO:0004497">
    <property type="term" value="F:monooxygenase activity"/>
    <property type="evidence" value="ECO:0007669"/>
    <property type="project" value="UniProtKB-KW"/>
</dbReference>